<dbReference type="AlphaFoldDB" id="A0A2P4UPF2"/>
<keyword evidence="1 2" id="KW-0808">Transferase</keyword>
<dbReference type="EMBL" id="MTBP01000001">
    <property type="protein sequence ID" value="POM26930.1"/>
    <property type="molecule type" value="Genomic_DNA"/>
</dbReference>
<dbReference type="InterPro" id="IPR000462">
    <property type="entry name" value="CDP-OH_P_trans"/>
</dbReference>
<dbReference type="GO" id="GO:0008654">
    <property type="term" value="P:phospholipid biosynthetic process"/>
    <property type="evidence" value="ECO:0007669"/>
    <property type="project" value="InterPro"/>
</dbReference>
<dbReference type="InterPro" id="IPR048254">
    <property type="entry name" value="CDP_ALCOHOL_P_TRANSF_CS"/>
</dbReference>
<evidence type="ECO:0000313" key="4">
    <source>
        <dbReference type="Proteomes" id="UP000242367"/>
    </source>
</evidence>
<comment type="similarity">
    <text evidence="2">Belongs to the CDP-alcohol phosphatidyltransferase class-I family.</text>
</comment>
<reference evidence="3 4" key="1">
    <citation type="journal article" date="2017" name="Chemistry">
        <title>Isolation, Biosynthesis and Chemical Modifications of Rubterolones A-F: Rare Tropolone Alkaloids from Actinomadura sp. 5-2.</title>
        <authorList>
            <person name="Guo H."/>
            <person name="Benndorf R."/>
            <person name="Leichnitz D."/>
            <person name="Klassen J.L."/>
            <person name="Vollmers J."/>
            <person name="Gorls H."/>
            <person name="Steinacker M."/>
            <person name="Weigel C."/>
            <person name="Dahse H.M."/>
            <person name="Kaster A.K."/>
            <person name="de Beer Z.W."/>
            <person name="Poulsen M."/>
            <person name="Beemelmanns C."/>
        </authorList>
    </citation>
    <scope>NUCLEOTIDE SEQUENCE [LARGE SCALE GENOMIC DNA]</scope>
    <source>
        <strain evidence="3 4">5-2</strain>
    </source>
</reference>
<dbReference type="PROSITE" id="PS00379">
    <property type="entry name" value="CDP_ALCOHOL_P_TRANSF"/>
    <property type="match status" value="1"/>
</dbReference>
<dbReference type="Pfam" id="PF01066">
    <property type="entry name" value="CDP-OH_P_transf"/>
    <property type="match status" value="1"/>
</dbReference>
<sequence length="455" mass="46047">MTVAVIVATARDADPAALTGLVDALADRLAALNVPDQRVLARPDVAPALRAVGRAVTECAGETAVLREIARLARTARDGLAVLPGDLATGGEVLARLLAARGAGALTVPPGDGTVPVRTSAGLVVAAGSATHRVTAPDGGFPGALYVSGDRTGFLAVLADRIAGLVDDGVLRVQDPVPLLLVGLVRAGEPVTACRAGALPCLRPRTGDAADAALRAVAAADEDAARLAAAVRRDDGSLPARAVGAVSPRFVRWAAGRDLTPHAVTAMSAVAAALAALWFSGGDRAGLVVGGALLLVAFALDCADGQLARYTGTATPFGAWLDATADRGKEALAYAGLAAGAADAGVWRLAVAALVLPAVRDLISVRAPRGPRARSIVDPFDASVPEPGGDWLRRLIVLPSGERFVLVAVLAAATDARRALAVLVAWNAVAAGYALAARLLRSAPRRPSTARMAVR</sequence>
<dbReference type="Gene3D" id="1.20.120.1760">
    <property type="match status" value="1"/>
</dbReference>
<keyword evidence="4" id="KW-1185">Reference proteome</keyword>
<accession>A0A2P4UPF2</accession>
<evidence type="ECO:0000256" key="1">
    <source>
        <dbReference type="ARBA" id="ARBA00022679"/>
    </source>
</evidence>
<proteinExistence type="inferred from homology"/>
<organism evidence="3 4">
    <name type="scientific">Actinomadura rubteroloni</name>
    <dbReference type="NCBI Taxonomy" id="1926885"/>
    <lineage>
        <taxon>Bacteria</taxon>
        <taxon>Bacillati</taxon>
        <taxon>Actinomycetota</taxon>
        <taxon>Actinomycetes</taxon>
        <taxon>Streptosporangiales</taxon>
        <taxon>Thermomonosporaceae</taxon>
        <taxon>Actinomadura</taxon>
    </lineage>
</organism>
<gene>
    <name evidence="3" type="ORF">BTM25_13380</name>
</gene>
<evidence type="ECO:0000256" key="2">
    <source>
        <dbReference type="RuleBase" id="RU003750"/>
    </source>
</evidence>
<dbReference type="InterPro" id="IPR043130">
    <property type="entry name" value="CDP-OH_PTrfase_TM_dom"/>
</dbReference>
<evidence type="ECO:0000313" key="3">
    <source>
        <dbReference type="EMBL" id="POM26930.1"/>
    </source>
</evidence>
<dbReference type="Proteomes" id="UP000242367">
    <property type="component" value="Unassembled WGS sequence"/>
</dbReference>
<comment type="caution">
    <text evidence="3">The sequence shown here is derived from an EMBL/GenBank/DDBJ whole genome shotgun (WGS) entry which is preliminary data.</text>
</comment>
<protein>
    <submittedName>
        <fullName evidence="3">CDP-alcohol phosphatidyltransferase</fullName>
    </submittedName>
</protein>
<dbReference type="GO" id="GO:0016020">
    <property type="term" value="C:membrane"/>
    <property type="evidence" value="ECO:0007669"/>
    <property type="project" value="InterPro"/>
</dbReference>
<dbReference type="GO" id="GO:0016780">
    <property type="term" value="F:phosphotransferase activity, for other substituted phosphate groups"/>
    <property type="evidence" value="ECO:0007669"/>
    <property type="project" value="InterPro"/>
</dbReference>
<name>A0A2P4UPF2_9ACTN</name>
<dbReference type="RefSeq" id="WP_103561821.1">
    <property type="nucleotide sequence ID" value="NZ_MTBP01000001.1"/>
</dbReference>